<keyword evidence="2" id="KW-1185">Reference proteome</keyword>
<gene>
    <name evidence="1" type="ORF">BN8_04190</name>
</gene>
<dbReference type="AlphaFoldDB" id="I2GM39"/>
<dbReference type="EMBL" id="CAIT01000007">
    <property type="protein sequence ID" value="CCH54965.1"/>
    <property type="molecule type" value="Genomic_DNA"/>
</dbReference>
<evidence type="ECO:0000313" key="2">
    <source>
        <dbReference type="Proteomes" id="UP000009309"/>
    </source>
</evidence>
<dbReference type="OrthoDB" id="953811at2"/>
<comment type="caution">
    <text evidence="1">The sequence shown here is derived from an EMBL/GenBank/DDBJ whole genome shotgun (WGS) entry which is preliminary data.</text>
</comment>
<reference evidence="1 2" key="1">
    <citation type="journal article" date="2012" name="J. Bacteriol.">
        <title>Genome Sequence of the Filamentous Bacterium Fibrisoma limi BUZ 3T.</title>
        <authorList>
            <person name="Filippini M."/>
            <person name="Qi W."/>
            <person name="Jaenicke S."/>
            <person name="Goesmann A."/>
            <person name="Smits T.H."/>
            <person name="Bagheri H.C."/>
        </authorList>
    </citation>
    <scope>NUCLEOTIDE SEQUENCE [LARGE SCALE GENOMIC DNA]</scope>
    <source>
        <strain evidence="2">BUZ 3T</strain>
    </source>
</reference>
<proteinExistence type="predicted"/>
<dbReference type="Proteomes" id="UP000009309">
    <property type="component" value="Unassembled WGS sequence"/>
</dbReference>
<name>I2GM39_9BACT</name>
<dbReference type="eggNOG" id="ENOG502ZBAD">
    <property type="taxonomic scope" value="Bacteria"/>
</dbReference>
<protein>
    <submittedName>
        <fullName evidence="1">Uncharacterized protein</fullName>
    </submittedName>
</protein>
<evidence type="ECO:0000313" key="1">
    <source>
        <dbReference type="EMBL" id="CCH54965.1"/>
    </source>
</evidence>
<accession>I2GM39</accession>
<sequence>MRLILLIGSIILISLSSLYAQETIYLANGNRLPGKLTGAEGERVRVTAVRNGKSSTFSSRRENLLVAVAADGRFLIISDLDQDPVKAQQEIDAFNKDEASRRTYDLLLKASPASVIQAQIQYESDEVINYKAPTGGAASINKRELAAIFYRDGRHKLLMPPAAVVTAVNSARGELKRLFTPPVTKSVTVANVTKPTPAKPVKGGVKTAAKAPVIKSSEPIVKTEVSKPKPEPSVSKRQAVATTTDVKPTLTEAQYQQYRSDALNRVDQFVACLNIITNRELDDTQRDKAIDQALGWFMPDATVEVSSTKRPGVRKLKIGDYLRKLKLLPYASTAIEWTEVQYVSELTQATDGNYYGLIKGQQTFTGYSENGQDVMYSDVTEKSIKVKLESYTKSDESEVTGKEVKWRVLLGNIGLIDK</sequence>
<dbReference type="STRING" id="1185876.BN8_04190"/>
<organism evidence="1 2">
    <name type="scientific">Fibrisoma limi BUZ 3</name>
    <dbReference type="NCBI Taxonomy" id="1185876"/>
    <lineage>
        <taxon>Bacteria</taxon>
        <taxon>Pseudomonadati</taxon>
        <taxon>Bacteroidota</taxon>
        <taxon>Cytophagia</taxon>
        <taxon>Cytophagales</taxon>
        <taxon>Spirosomataceae</taxon>
        <taxon>Fibrisoma</taxon>
    </lineage>
</organism>